<accession>A0A9K3GH48</accession>
<reference evidence="1" key="1">
    <citation type="submission" date="2016-10" db="EMBL/GenBank/DDBJ databases">
        <authorList>
            <person name="Tanifuji G."/>
            <person name="Kume K."/>
            <person name="Nakayama T."/>
            <person name="Takabayashi S."/>
            <person name="Hashimoto T."/>
        </authorList>
    </citation>
    <scope>NUCLEOTIDE SEQUENCE</scope>
    <source>
        <strain evidence="1">NY0173</strain>
    </source>
</reference>
<dbReference type="AlphaFoldDB" id="A0A9K3GH48"/>
<name>A0A9K3GH48_9EUKA</name>
<evidence type="ECO:0000313" key="2">
    <source>
        <dbReference type="EMBL" id="GIQ86415.1"/>
    </source>
</evidence>
<evidence type="ECO:0000313" key="1">
    <source>
        <dbReference type="EMBL" id="GIQ82392.1"/>
    </source>
</evidence>
<keyword evidence="3" id="KW-1185">Reference proteome</keyword>
<reference evidence="1 3" key="2">
    <citation type="journal article" date="2018" name="PLoS ONE">
        <title>The draft genome of Kipferlia bialata reveals reductive genome evolution in fornicate parasites.</title>
        <authorList>
            <person name="Tanifuji G."/>
            <person name="Takabayashi S."/>
            <person name="Kume K."/>
            <person name="Takagi M."/>
            <person name="Nakayama T."/>
            <person name="Kamikawa R."/>
            <person name="Inagaki Y."/>
            <person name="Hashimoto T."/>
        </authorList>
    </citation>
    <scope>NUCLEOTIDE SEQUENCE [LARGE SCALE GENOMIC DNA]</scope>
    <source>
        <strain evidence="1">NY0173</strain>
    </source>
</reference>
<proteinExistence type="predicted"/>
<dbReference type="EMBL" id="BDIP01000680">
    <property type="protein sequence ID" value="GIQ82392.1"/>
    <property type="molecule type" value="Genomic_DNA"/>
</dbReference>
<dbReference type="EMBL" id="BDIP01002518">
    <property type="protein sequence ID" value="GIQ86415.1"/>
    <property type="molecule type" value="Genomic_DNA"/>
</dbReference>
<comment type="caution">
    <text evidence="1">The sequence shown here is derived from an EMBL/GenBank/DDBJ whole genome shotgun (WGS) entry which is preliminary data.</text>
</comment>
<protein>
    <submittedName>
        <fullName evidence="1">Uncharacterized protein</fullName>
    </submittedName>
</protein>
<organism evidence="1 3">
    <name type="scientific">Kipferlia bialata</name>
    <dbReference type="NCBI Taxonomy" id="797122"/>
    <lineage>
        <taxon>Eukaryota</taxon>
        <taxon>Metamonada</taxon>
        <taxon>Carpediemonas-like organisms</taxon>
        <taxon>Kipferlia</taxon>
    </lineage>
</organism>
<dbReference type="Proteomes" id="UP000265618">
    <property type="component" value="Unassembled WGS sequence"/>
</dbReference>
<gene>
    <name evidence="1" type="ORF">KIPB_003520</name>
    <name evidence="2" type="ORF">KIPB_008267</name>
</gene>
<sequence length="114" mass="12983">MAKDKQMKCPARRKRLARRDLNEWHGIEDMGTGYSQEVYDNDTAVREKFNEAYDAAPDSALVSSAQCTPTAEQMAVGLMVMKMLTEGRMEEYINVGIPALFKSGWRDLMWDVDV</sequence>
<evidence type="ECO:0000313" key="3">
    <source>
        <dbReference type="Proteomes" id="UP000265618"/>
    </source>
</evidence>